<feature type="domain" description="DUF4470" evidence="1">
    <location>
        <begin position="707"/>
        <end position="791"/>
    </location>
</feature>
<evidence type="ECO:0000313" key="3">
    <source>
        <dbReference type="Proteomes" id="UP000184267"/>
    </source>
</evidence>
<gene>
    <name evidence="2" type="ORF">TRAPUB_5264</name>
</gene>
<keyword evidence="3" id="KW-1185">Reference proteome</keyword>
<dbReference type="InterPro" id="IPR027974">
    <property type="entry name" value="DUF4470"/>
</dbReference>
<protein>
    <recommendedName>
        <fullName evidence="1">DUF4470 domain-containing protein</fullName>
    </recommendedName>
</protein>
<evidence type="ECO:0000313" key="2">
    <source>
        <dbReference type="EMBL" id="OJT04028.1"/>
    </source>
</evidence>
<reference evidence="2 3" key="1">
    <citation type="submission" date="2016-10" db="EMBL/GenBank/DDBJ databases">
        <title>Genome sequence of the basidiomycete white-rot fungus Trametes pubescens.</title>
        <authorList>
            <person name="Makela M.R."/>
            <person name="Granchi Z."/>
            <person name="Peng M."/>
            <person name="De Vries R.P."/>
            <person name="Grigoriev I."/>
            <person name="Riley R."/>
            <person name="Hilden K."/>
        </authorList>
    </citation>
    <scope>NUCLEOTIDE SEQUENCE [LARGE SCALE GENOMIC DNA]</scope>
    <source>
        <strain evidence="2 3">FBCC735</strain>
    </source>
</reference>
<organism evidence="2 3">
    <name type="scientific">Trametes pubescens</name>
    <name type="common">White-rot fungus</name>
    <dbReference type="NCBI Taxonomy" id="154538"/>
    <lineage>
        <taxon>Eukaryota</taxon>
        <taxon>Fungi</taxon>
        <taxon>Dikarya</taxon>
        <taxon>Basidiomycota</taxon>
        <taxon>Agaricomycotina</taxon>
        <taxon>Agaricomycetes</taxon>
        <taxon>Polyporales</taxon>
        <taxon>Polyporaceae</taxon>
        <taxon>Trametes</taxon>
    </lineage>
</organism>
<accession>A0A1M2V8T2</accession>
<sequence length="1475" mass="167020">MDSLVDKMQASHVKGRVTGYEELWYEQTQVFLPPWAFNPSNFSAAWGQLQRELKIDGRALAKANAHIANDWKANITLFDANYNNATYHPGGDGYPDLKYDAFQAVGFMADFNNRHNPVALKMPSIGRDTLTYEVAGTFFEGVAKAIGGLRGRITVELICGGLSEELAKMRLGRDVNRPPEFPKKYTRMWLSNVPDYTHGPMNMALFILPNLQDHPQAAAASNSLLNMGVWNGDEQFFYTYTHLLPKDIPRYLGCRLIRSQPVMDVLVMGSQPLPRPLAELATRDELTTWLTRVLFNVFVSGYSQPAPNKVLLPHNLVAFFELLLHLHRVGFPAHWLSDFLARVLSGRMLSDIAPYTGVWPIPVSERLRRVRARQVRTDPWLVEFENIIATAYYGIPFTIATALPADFSRDLEDIRVWEARVTAKQSFLELSASPFFGYASPFEPTTRLLFYRPALVDAGETIAKMEVIFEGRAAPAPGSFFVLTAQECVQYESRVRFRLSGRRVERMKREKWSMVAYRNDNADIELLLTASLQAEKADPHDAVYPSNLSAALYEAADYAACSEAVLRSWRLLQSHGDAKSDLIIRLSGRLAKSLCHGVRAKTITSDTLAANRPDIKHIRDAAAKASASASVSEELIRVWSEWDVAEAEALAYVENSREGLRGFSRLPMFYKPLCVLHALASIGTDDIIDLTTGWGPGQDYPLKLDKLRSTDVAFLFGGVGDGRHALGTIAGLSQALNKLPKAKRSQFNAHLTLLDIHDGTIARDLCILLLLHELSNTSHSTARSEIKATLTYTFSGVAMPDYCYSRLEAVIKDLRKRVASTPPDLPAWLYISSDSIPAITPTLDYWLTTKKTTRRMLERHSHMSPDDPQAEMLAFHPGGNKDRQKAFKDKRDAAHAQIRTVLLSLTPEQLRTWPMFSRNTPAEEMRAYVRDNMETLVEKFWNESRGGKVPLYEEAWYWTTKVFFPPRELLKRHPGFDEAWKRIRNSEALSDSTQRKLQKQIESEWKPNITLFDTKCADPKCYPDADGYPDYTIDMFHTVAYMDHFNKRNGPHAQDQMRTNADMLSALACGAFFEEVAAAIKALDGHIVVELICGGLSDELLKMQCRGDVTRPAEFPRKYTRMWLSNVPDYTHGTQNVIVYAIPSLQDDPQAAVTFNCMLNTMAWASDDEFFTTYLGCRVIDSKVVMKVCVLGSQSLPRPLSSLATREELTAWLTRVLFNTFIPARSKPRPHNVHAPHNLTAFFALLFYLNHVGYPAHWLSEFLARVLSGSMVSDIPRYDGYWPIPVTERLRRVPPRRVRTDPWLVDFENIIATAYNALPFPIATALPADFSRSIADIQVWEAQVTPAQRFSMDPWMNTSSPYDPRTSLLFWRPAEVAASVLIGDMARIFEGKGEPALGAFFVLTMQEYVQYETRIRFKLSRRRVARMRTEKWSMMAYRHDNGQQGGSCIATGIYRRLIDVLLQRRVRFLLRSGLL</sequence>
<dbReference type="OMA" id="QIESEWK"/>
<evidence type="ECO:0000259" key="1">
    <source>
        <dbReference type="Pfam" id="PF14737"/>
    </source>
</evidence>
<dbReference type="EMBL" id="MNAD01001563">
    <property type="protein sequence ID" value="OJT04028.1"/>
    <property type="molecule type" value="Genomic_DNA"/>
</dbReference>
<dbReference type="Pfam" id="PF14737">
    <property type="entry name" value="DUF4470"/>
    <property type="match status" value="1"/>
</dbReference>
<dbReference type="Proteomes" id="UP000184267">
    <property type="component" value="Unassembled WGS sequence"/>
</dbReference>
<comment type="caution">
    <text evidence="2">The sequence shown here is derived from an EMBL/GenBank/DDBJ whole genome shotgun (WGS) entry which is preliminary data.</text>
</comment>
<proteinExistence type="predicted"/>
<name>A0A1M2V8T2_TRAPU</name>
<dbReference type="OrthoDB" id="2423701at2759"/>
<dbReference type="STRING" id="154538.A0A1M2V8T2"/>